<evidence type="ECO:0000313" key="3">
    <source>
        <dbReference type="Proteomes" id="UP000239939"/>
    </source>
</evidence>
<reference evidence="3" key="1">
    <citation type="submission" date="2016-08" db="EMBL/GenBank/DDBJ databases">
        <authorList>
            <person name="Merda D."/>
            <person name="Briand M."/>
            <person name="Taghouti G."/>
            <person name="Carrere S."/>
            <person name="Gouzy J."/>
            <person name="Portier P."/>
            <person name="Jacques M.-A."/>
            <person name="Fischer-Le Saux M."/>
        </authorList>
    </citation>
    <scope>NUCLEOTIDE SEQUENCE [LARGE SCALE GENOMIC DNA]</scope>
    <source>
        <strain evidence="3">CFBP1817</strain>
    </source>
</reference>
<proteinExistence type="predicted"/>
<dbReference type="EMBL" id="MDEJ01000318">
    <property type="protein sequence ID" value="PPU79359.1"/>
    <property type="molecule type" value="Genomic_DNA"/>
</dbReference>
<organism evidence="2 3">
    <name type="scientific">Xanthomonas populi</name>
    <dbReference type="NCBI Taxonomy" id="53414"/>
    <lineage>
        <taxon>Bacteria</taxon>
        <taxon>Pseudomonadati</taxon>
        <taxon>Pseudomonadota</taxon>
        <taxon>Gammaproteobacteria</taxon>
        <taxon>Lysobacterales</taxon>
        <taxon>Lysobacteraceae</taxon>
        <taxon>Xanthomonas</taxon>
    </lineage>
</organism>
<sequence>MTWATPLGDEVAQARSPGPLHNRWCCDSTLNSPIRHHLLTAFSWVLLAALSLHGLKHLGITDTEGTLADKQESACHRTRKMTRRY</sequence>
<evidence type="ECO:0000313" key="2">
    <source>
        <dbReference type="EMBL" id="PPU79359.1"/>
    </source>
</evidence>
<protein>
    <submittedName>
        <fullName evidence="2">Uncharacterized protein</fullName>
    </submittedName>
</protein>
<evidence type="ECO:0000256" key="1">
    <source>
        <dbReference type="SAM" id="MobiDB-lite"/>
    </source>
</evidence>
<comment type="caution">
    <text evidence="2">The sequence shown here is derived from an EMBL/GenBank/DDBJ whole genome shotgun (WGS) entry which is preliminary data.</text>
</comment>
<keyword evidence="3" id="KW-1185">Reference proteome</keyword>
<feature type="region of interest" description="Disordered" evidence="1">
    <location>
        <begin position="1"/>
        <end position="21"/>
    </location>
</feature>
<gene>
    <name evidence="2" type="ORF">XpopCFBP1817_20690</name>
</gene>
<accession>A0A2S7DZU0</accession>
<dbReference type="AlphaFoldDB" id="A0A2S7DZU0"/>
<name>A0A2S7DZU0_9XANT</name>
<dbReference type="Proteomes" id="UP000239939">
    <property type="component" value="Unassembled WGS sequence"/>
</dbReference>